<keyword evidence="2" id="KW-1185">Reference proteome</keyword>
<dbReference type="OrthoDB" id="3783539at2759"/>
<evidence type="ECO:0000313" key="1">
    <source>
        <dbReference type="EMBL" id="KAJ4394949.1"/>
    </source>
</evidence>
<organism evidence="1 2">
    <name type="scientific">Didymella pomorum</name>
    <dbReference type="NCBI Taxonomy" id="749634"/>
    <lineage>
        <taxon>Eukaryota</taxon>
        <taxon>Fungi</taxon>
        <taxon>Dikarya</taxon>
        <taxon>Ascomycota</taxon>
        <taxon>Pezizomycotina</taxon>
        <taxon>Dothideomycetes</taxon>
        <taxon>Pleosporomycetidae</taxon>
        <taxon>Pleosporales</taxon>
        <taxon>Pleosporineae</taxon>
        <taxon>Didymellaceae</taxon>
        <taxon>Didymella</taxon>
    </lineage>
</organism>
<sequence>MSISKSASTAIAPNVLPPSAFPTAALAQSAPQIIENRYIDDDKLLEICKERFGTGNYKLKETLELCEIRYL</sequence>
<protein>
    <submittedName>
        <fullName evidence="1">Uncharacterized protein</fullName>
    </submittedName>
</protein>
<gene>
    <name evidence="1" type="ORF">N0V91_011164</name>
</gene>
<reference evidence="1" key="1">
    <citation type="submission" date="2022-10" db="EMBL/GenBank/DDBJ databases">
        <title>Tapping the CABI collections for fungal endophytes: first genome assemblies for Collariella, Neodidymelliopsis, Ascochyta clinopodiicola, Didymella pomorum, Didymosphaeria variabile, Neocosmospora piperis and Neocucurbitaria cava.</title>
        <authorList>
            <person name="Hill R."/>
        </authorList>
    </citation>
    <scope>NUCLEOTIDE SEQUENCE</scope>
    <source>
        <strain evidence="1">IMI 355091</strain>
    </source>
</reference>
<proteinExistence type="predicted"/>
<name>A0A9W9CZU9_9PLEO</name>
<dbReference type="EMBL" id="JAPEVA010000188">
    <property type="protein sequence ID" value="KAJ4394949.1"/>
    <property type="molecule type" value="Genomic_DNA"/>
</dbReference>
<evidence type="ECO:0000313" key="2">
    <source>
        <dbReference type="Proteomes" id="UP001140510"/>
    </source>
</evidence>
<comment type="caution">
    <text evidence="1">The sequence shown here is derived from an EMBL/GenBank/DDBJ whole genome shotgun (WGS) entry which is preliminary data.</text>
</comment>
<accession>A0A9W9CZU9</accession>
<dbReference type="AlphaFoldDB" id="A0A9W9CZU9"/>
<dbReference type="Proteomes" id="UP001140510">
    <property type="component" value="Unassembled WGS sequence"/>
</dbReference>